<dbReference type="Proteomes" id="UP000492821">
    <property type="component" value="Unassembled WGS sequence"/>
</dbReference>
<sequence length="161" mass="18337">MSSLTLRDLQNFGTTGATTALAAPIPFSELCPFIAQYKDITFKIKVIYDTSFINIARKYRLFPDRFCAHAQDISDNVMLKMLDYFLSLPVRPSELQFTFKESKPIASSKTVIDKIVSTGIEKQHCQMPHAPFVIIRINILSETQKFDCAFLPATLKNLYFL</sequence>
<dbReference type="WBParaSite" id="Pan_g3227.t1">
    <property type="protein sequence ID" value="Pan_g3227.t1"/>
    <property type="gene ID" value="Pan_g3227"/>
</dbReference>
<reference evidence="1" key="1">
    <citation type="journal article" date="2013" name="Genetics">
        <title>The draft genome and transcriptome of Panagrellus redivivus are shaped by the harsh demands of a free-living lifestyle.</title>
        <authorList>
            <person name="Srinivasan J."/>
            <person name="Dillman A.R."/>
            <person name="Macchietto M.G."/>
            <person name="Heikkinen L."/>
            <person name="Lakso M."/>
            <person name="Fracchia K.M."/>
            <person name="Antoshechkin I."/>
            <person name="Mortazavi A."/>
            <person name="Wong G."/>
            <person name="Sternberg P.W."/>
        </authorList>
    </citation>
    <scope>NUCLEOTIDE SEQUENCE [LARGE SCALE GENOMIC DNA]</scope>
    <source>
        <strain evidence="1">MT8872</strain>
    </source>
</reference>
<protein>
    <submittedName>
        <fullName evidence="2">Uncharacterized protein</fullName>
    </submittedName>
</protein>
<name>A0A7E4ZYK5_PANRE</name>
<evidence type="ECO:0000313" key="1">
    <source>
        <dbReference type="Proteomes" id="UP000492821"/>
    </source>
</evidence>
<evidence type="ECO:0000313" key="2">
    <source>
        <dbReference type="WBParaSite" id="Pan_g3227.t1"/>
    </source>
</evidence>
<organism evidence="1 2">
    <name type="scientific">Panagrellus redivivus</name>
    <name type="common">Microworm</name>
    <dbReference type="NCBI Taxonomy" id="6233"/>
    <lineage>
        <taxon>Eukaryota</taxon>
        <taxon>Metazoa</taxon>
        <taxon>Ecdysozoa</taxon>
        <taxon>Nematoda</taxon>
        <taxon>Chromadorea</taxon>
        <taxon>Rhabditida</taxon>
        <taxon>Tylenchina</taxon>
        <taxon>Panagrolaimomorpha</taxon>
        <taxon>Panagrolaimoidea</taxon>
        <taxon>Panagrolaimidae</taxon>
        <taxon>Panagrellus</taxon>
    </lineage>
</organism>
<reference evidence="2" key="2">
    <citation type="submission" date="2020-10" db="UniProtKB">
        <authorList>
            <consortium name="WormBaseParasite"/>
        </authorList>
    </citation>
    <scope>IDENTIFICATION</scope>
</reference>
<proteinExistence type="predicted"/>
<accession>A0A7E4ZYK5</accession>
<dbReference type="AlphaFoldDB" id="A0A7E4ZYK5"/>
<keyword evidence="1" id="KW-1185">Reference proteome</keyword>